<dbReference type="RefSeq" id="WP_133452546.1">
    <property type="nucleotide sequence ID" value="NZ_SCWF01000015.1"/>
</dbReference>
<keyword evidence="2" id="KW-1185">Reference proteome</keyword>
<name>A0A4R6BWM1_9STAP</name>
<dbReference type="OrthoDB" id="2231510at2"/>
<dbReference type="Proteomes" id="UP000294843">
    <property type="component" value="Unassembled WGS sequence"/>
</dbReference>
<proteinExistence type="predicted"/>
<reference evidence="1 2" key="1">
    <citation type="submission" date="2019-01" db="EMBL/GenBank/DDBJ databases">
        <title>Draft genome sequences of the type strains of six Macrococcus species.</title>
        <authorList>
            <person name="Mazhar S."/>
            <person name="Altermann E."/>
            <person name="Hill C."/>
            <person name="Mcauliffe O."/>
        </authorList>
    </citation>
    <scope>NUCLEOTIDE SEQUENCE [LARGE SCALE GENOMIC DNA]</scope>
    <source>
        <strain evidence="1 2">ATCC 51825</strain>
    </source>
</reference>
<sequence>MKNTLGDLNGYLFEQLERLSNPEMTEEEMKLEIERARTVTGVASQVISNGNLVLKAKIAYDENLQRDAVKPKLLEG</sequence>
<comment type="caution">
    <text evidence="1">The sequence shown here is derived from an EMBL/GenBank/DDBJ whole genome shotgun (WGS) entry which is preliminary data.</text>
</comment>
<evidence type="ECO:0000313" key="2">
    <source>
        <dbReference type="Proteomes" id="UP000294843"/>
    </source>
</evidence>
<evidence type="ECO:0000313" key="1">
    <source>
        <dbReference type="EMBL" id="TDM12681.1"/>
    </source>
</evidence>
<dbReference type="AlphaFoldDB" id="A0A4R6BWM1"/>
<protein>
    <recommendedName>
        <fullName evidence="3">Phage protein</fullName>
    </recommendedName>
</protein>
<gene>
    <name evidence="1" type="ORF">ERX55_10520</name>
</gene>
<organism evidence="1 2">
    <name type="scientific">Macrococcus bovicus</name>
    <dbReference type="NCBI Taxonomy" id="69968"/>
    <lineage>
        <taxon>Bacteria</taxon>
        <taxon>Bacillati</taxon>
        <taxon>Bacillota</taxon>
        <taxon>Bacilli</taxon>
        <taxon>Bacillales</taxon>
        <taxon>Staphylococcaceae</taxon>
        <taxon>Macrococcus</taxon>
    </lineage>
</organism>
<dbReference type="EMBL" id="SCWF01000015">
    <property type="protein sequence ID" value="TDM12681.1"/>
    <property type="molecule type" value="Genomic_DNA"/>
</dbReference>
<evidence type="ECO:0008006" key="3">
    <source>
        <dbReference type="Google" id="ProtNLM"/>
    </source>
</evidence>
<accession>A0A4R6BWM1</accession>